<keyword evidence="1" id="KW-0472">Membrane</keyword>
<dbReference type="AlphaFoldDB" id="A0A662ZF27"/>
<sequence>MELFFYYSITFLTETPLPEPKETSVWTVFGLSAGIASMISGIFTCYAVILAGAALFMSDIGFARDRAGTLGIASIICSTAGMILSIVMEAVRNIFFENISLTSLIEFLHL</sequence>
<organism evidence="2 3">
    <name type="scientific">Ruminobacter amylophilus</name>
    <dbReference type="NCBI Taxonomy" id="867"/>
    <lineage>
        <taxon>Bacteria</taxon>
        <taxon>Pseudomonadati</taxon>
        <taxon>Pseudomonadota</taxon>
        <taxon>Gammaproteobacteria</taxon>
        <taxon>Aeromonadales</taxon>
        <taxon>Succinivibrionaceae</taxon>
        <taxon>Ruminobacter</taxon>
    </lineage>
</organism>
<accession>A0A662ZF27</accession>
<keyword evidence="3" id="KW-1185">Reference proteome</keyword>
<name>A0A662ZF27_9GAMM</name>
<dbReference type="EMBL" id="FOXF01000001">
    <property type="protein sequence ID" value="SFO97457.1"/>
    <property type="molecule type" value="Genomic_DNA"/>
</dbReference>
<gene>
    <name evidence="2" type="ORF">SAMN02910344_00059</name>
</gene>
<keyword evidence="1" id="KW-0812">Transmembrane</keyword>
<reference evidence="2 3" key="1">
    <citation type="submission" date="2016-10" db="EMBL/GenBank/DDBJ databases">
        <authorList>
            <person name="Varghese N."/>
            <person name="Submissions S."/>
        </authorList>
    </citation>
    <scope>NUCLEOTIDE SEQUENCE [LARGE SCALE GENOMIC DNA]</scope>
    <source>
        <strain evidence="2 3">DSM 1361</strain>
    </source>
</reference>
<proteinExistence type="predicted"/>
<evidence type="ECO:0000313" key="3">
    <source>
        <dbReference type="Proteomes" id="UP000243745"/>
    </source>
</evidence>
<feature type="transmembrane region" description="Helical" evidence="1">
    <location>
        <begin position="68"/>
        <end position="88"/>
    </location>
</feature>
<feature type="transmembrane region" description="Helical" evidence="1">
    <location>
        <begin position="25"/>
        <end position="56"/>
    </location>
</feature>
<protein>
    <submittedName>
        <fullName evidence="2">Uncharacterized protein</fullName>
    </submittedName>
</protein>
<dbReference type="Proteomes" id="UP000243745">
    <property type="component" value="Unassembled WGS sequence"/>
</dbReference>
<evidence type="ECO:0000256" key="1">
    <source>
        <dbReference type="SAM" id="Phobius"/>
    </source>
</evidence>
<keyword evidence="1" id="KW-1133">Transmembrane helix</keyword>
<evidence type="ECO:0000313" key="2">
    <source>
        <dbReference type="EMBL" id="SFO97457.1"/>
    </source>
</evidence>